<accession>A0ABR9WCG3</accession>
<dbReference type="EMBL" id="JACYGY010000001">
    <property type="protein sequence ID" value="MBE9463168.1"/>
    <property type="molecule type" value="Genomic_DNA"/>
</dbReference>
<dbReference type="RefSeq" id="WP_194121318.1">
    <property type="nucleotide sequence ID" value="NZ_JACYGY010000001.1"/>
</dbReference>
<organism evidence="1 2">
    <name type="scientific">Dyadobacter subterraneus</name>
    <dbReference type="NCBI Taxonomy" id="2773304"/>
    <lineage>
        <taxon>Bacteria</taxon>
        <taxon>Pseudomonadati</taxon>
        <taxon>Bacteroidota</taxon>
        <taxon>Cytophagia</taxon>
        <taxon>Cytophagales</taxon>
        <taxon>Spirosomataceae</taxon>
        <taxon>Dyadobacter</taxon>
    </lineage>
</organism>
<dbReference type="Proteomes" id="UP000634134">
    <property type="component" value="Unassembled WGS sequence"/>
</dbReference>
<protein>
    <submittedName>
        <fullName evidence="1">Uncharacterized protein</fullName>
    </submittedName>
</protein>
<sequence length="61" mass="6974">MSKFKLKDNEEEEVEISKDEIEEIVPDADFRFSLVVLKTGEKHFVAGTKKDIQEAVGIAYE</sequence>
<reference evidence="2" key="1">
    <citation type="submission" date="2023-07" db="EMBL/GenBank/DDBJ databases">
        <title>Dyadobacter sp. nov 'subterranea' isolated from contaminted grondwater.</title>
        <authorList>
            <person name="Szabo I."/>
            <person name="Al-Omari J."/>
            <person name="Szerdahelyi S.G."/>
            <person name="Rado J."/>
        </authorList>
    </citation>
    <scope>NUCLEOTIDE SEQUENCE [LARGE SCALE GENOMIC DNA]</scope>
    <source>
        <strain evidence="2">UP-52</strain>
    </source>
</reference>
<proteinExistence type="predicted"/>
<keyword evidence="2" id="KW-1185">Reference proteome</keyword>
<gene>
    <name evidence="1" type="ORF">IEE83_14865</name>
</gene>
<evidence type="ECO:0000313" key="1">
    <source>
        <dbReference type="EMBL" id="MBE9463168.1"/>
    </source>
</evidence>
<comment type="caution">
    <text evidence="1">The sequence shown here is derived from an EMBL/GenBank/DDBJ whole genome shotgun (WGS) entry which is preliminary data.</text>
</comment>
<evidence type="ECO:0000313" key="2">
    <source>
        <dbReference type="Proteomes" id="UP000634134"/>
    </source>
</evidence>
<name>A0ABR9WCG3_9BACT</name>